<name>A0AAP0C3V9_9ASPA</name>
<proteinExistence type="predicted"/>
<protein>
    <submittedName>
        <fullName evidence="1">Uncharacterized protein</fullName>
    </submittedName>
</protein>
<evidence type="ECO:0000313" key="2">
    <source>
        <dbReference type="Proteomes" id="UP001418222"/>
    </source>
</evidence>
<keyword evidence="2" id="KW-1185">Reference proteome</keyword>
<accession>A0AAP0C3V9</accession>
<sequence>MGRYCSRSKSYSPRRYKTPAACIQNFSCLSVFNNDGELIIPSYMRRPAWMPENSVYAVGNHNQGLYLVVFSPKKSRFIRVDFMDKSIVEKNEIIIGI</sequence>
<dbReference type="Proteomes" id="UP001418222">
    <property type="component" value="Unassembled WGS sequence"/>
</dbReference>
<dbReference type="AlphaFoldDB" id="A0AAP0C3V9"/>
<organism evidence="1 2">
    <name type="scientific">Platanthera zijinensis</name>
    <dbReference type="NCBI Taxonomy" id="2320716"/>
    <lineage>
        <taxon>Eukaryota</taxon>
        <taxon>Viridiplantae</taxon>
        <taxon>Streptophyta</taxon>
        <taxon>Embryophyta</taxon>
        <taxon>Tracheophyta</taxon>
        <taxon>Spermatophyta</taxon>
        <taxon>Magnoliopsida</taxon>
        <taxon>Liliopsida</taxon>
        <taxon>Asparagales</taxon>
        <taxon>Orchidaceae</taxon>
        <taxon>Orchidoideae</taxon>
        <taxon>Orchideae</taxon>
        <taxon>Orchidinae</taxon>
        <taxon>Platanthera</taxon>
    </lineage>
</organism>
<dbReference type="EMBL" id="JBBWWQ010000001">
    <property type="protein sequence ID" value="KAK8957326.1"/>
    <property type="molecule type" value="Genomic_DNA"/>
</dbReference>
<comment type="caution">
    <text evidence="1">The sequence shown here is derived from an EMBL/GenBank/DDBJ whole genome shotgun (WGS) entry which is preliminary data.</text>
</comment>
<gene>
    <name evidence="1" type="ORF">KSP39_PZI000079</name>
</gene>
<reference evidence="1 2" key="1">
    <citation type="journal article" date="2022" name="Nat. Plants">
        <title>Genomes of leafy and leafless Platanthera orchids illuminate the evolution of mycoheterotrophy.</title>
        <authorList>
            <person name="Li M.H."/>
            <person name="Liu K.W."/>
            <person name="Li Z."/>
            <person name="Lu H.C."/>
            <person name="Ye Q.L."/>
            <person name="Zhang D."/>
            <person name="Wang J.Y."/>
            <person name="Li Y.F."/>
            <person name="Zhong Z.M."/>
            <person name="Liu X."/>
            <person name="Yu X."/>
            <person name="Liu D.K."/>
            <person name="Tu X.D."/>
            <person name="Liu B."/>
            <person name="Hao Y."/>
            <person name="Liao X.Y."/>
            <person name="Jiang Y.T."/>
            <person name="Sun W.H."/>
            <person name="Chen J."/>
            <person name="Chen Y.Q."/>
            <person name="Ai Y."/>
            <person name="Zhai J.W."/>
            <person name="Wu S.S."/>
            <person name="Zhou Z."/>
            <person name="Hsiao Y.Y."/>
            <person name="Wu W.L."/>
            <person name="Chen Y.Y."/>
            <person name="Lin Y.F."/>
            <person name="Hsu J.L."/>
            <person name="Li C.Y."/>
            <person name="Wang Z.W."/>
            <person name="Zhao X."/>
            <person name="Zhong W.Y."/>
            <person name="Ma X.K."/>
            <person name="Ma L."/>
            <person name="Huang J."/>
            <person name="Chen G.Z."/>
            <person name="Huang M.Z."/>
            <person name="Huang L."/>
            <person name="Peng D.H."/>
            <person name="Luo Y.B."/>
            <person name="Zou S.Q."/>
            <person name="Chen S.P."/>
            <person name="Lan S."/>
            <person name="Tsai W.C."/>
            <person name="Van de Peer Y."/>
            <person name="Liu Z.J."/>
        </authorList>
    </citation>
    <scope>NUCLEOTIDE SEQUENCE [LARGE SCALE GENOMIC DNA]</scope>
    <source>
        <strain evidence="1">Lor287</strain>
    </source>
</reference>
<evidence type="ECO:0000313" key="1">
    <source>
        <dbReference type="EMBL" id="KAK8957326.1"/>
    </source>
</evidence>